<dbReference type="RefSeq" id="WP_348707363.1">
    <property type="nucleotide sequence ID" value="NZ_CAXIQU010000018.1"/>
</dbReference>
<name>A0A1H3ZL42_9BURK</name>
<protein>
    <submittedName>
        <fullName evidence="1">Uncharacterized protein</fullName>
    </submittedName>
</protein>
<accession>A0A1H3ZL42</accession>
<sequence>MHRAGESNRTMAAVDALAGAENRRTLIRALDRAAPHLHPGAEAGPS</sequence>
<evidence type="ECO:0000313" key="2">
    <source>
        <dbReference type="Proteomes" id="UP000199002"/>
    </source>
</evidence>
<dbReference type="Proteomes" id="UP000199002">
    <property type="component" value="Unassembled WGS sequence"/>
</dbReference>
<dbReference type="AlphaFoldDB" id="A0A1H3ZL42"/>
<keyword evidence="2" id="KW-1185">Reference proteome</keyword>
<dbReference type="STRING" id="592050.SAMN05421875_1086"/>
<proteinExistence type="predicted"/>
<reference evidence="2" key="1">
    <citation type="submission" date="2016-10" db="EMBL/GenBank/DDBJ databases">
        <authorList>
            <person name="Varghese N."/>
            <person name="Submissions S."/>
        </authorList>
    </citation>
    <scope>NUCLEOTIDE SEQUENCE [LARGE SCALE GENOMIC DNA]</scope>
    <source>
        <strain evidence="2">DSM 25157</strain>
    </source>
</reference>
<evidence type="ECO:0000313" key="1">
    <source>
        <dbReference type="EMBL" id="SEA24004.1"/>
    </source>
</evidence>
<gene>
    <name evidence="1" type="ORF">SAMN05421875_1086</name>
</gene>
<organism evidence="1 2">
    <name type="scientific">Acidovorax soli</name>
    <dbReference type="NCBI Taxonomy" id="592050"/>
    <lineage>
        <taxon>Bacteria</taxon>
        <taxon>Pseudomonadati</taxon>
        <taxon>Pseudomonadota</taxon>
        <taxon>Betaproteobacteria</taxon>
        <taxon>Burkholderiales</taxon>
        <taxon>Comamonadaceae</taxon>
        <taxon>Acidovorax</taxon>
    </lineage>
</organism>
<dbReference type="EMBL" id="FNQJ01000008">
    <property type="protein sequence ID" value="SEA24004.1"/>
    <property type="molecule type" value="Genomic_DNA"/>
</dbReference>